<protein>
    <submittedName>
        <fullName evidence="1">Uncharacterized protein</fullName>
    </submittedName>
</protein>
<accession>A0A369Q349</accession>
<keyword evidence="2" id="KW-1185">Reference proteome</keyword>
<dbReference type="AlphaFoldDB" id="A0A369Q349"/>
<sequence length="96" mass="10978">MPRKFWASVVDPVMEAMCNFDFDGRKLNVRENRAFQGKEALTRFVHENYPEIGCANAIEFKKFYMDEWTGEPNQDDLAPMRGLIKCAAAAAERALS</sequence>
<dbReference type="RefSeq" id="WP_230079806.1">
    <property type="nucleotide sequence ID" value="NZ_QBKA01000002.1"/>
</dbReference>
<evidence type="ECO:0000313" key="1">
    <source>
        <dbReference type="EMBL" id="RDC58942.1"/>
    </source>
</evidence>
<proteinExistence type="predicted"/>
<dbReference type="Proteomes" id="UP000253727">
    <property type="component" value="Unassembled WGS sequence"/>
</dbReference>
<dbReference type="EMBL" id="QBKA01000002">
    <property type="protein sequence ID" value="RDC58942.1"/>
    <property type="molecule type" value="Genomic_DNA"/>
</dbReference>
<evidence type="ECO:0000313" key="2">
    <source>
        <dbReference type="Proteomes" id="UP000253727"/>
    </source>
</evidence>
<reference evidence="1 2" key="1">
    <citation type="submission" date="2018-04" db="EMBL/GenBank/DDBJ databases">
        <title>Altererythrobacter sp. HME9302 genome sequencing and assembly.</title>
        <authorList>
            <person name="Kang H."/>
            <person name="Kim H."/>
            <person name="Joh K."/>
        </authorList>
    </citation>
    <scope>NUCLEOTIDE SEQUENCE [LARGE SCALE GENOMIC DNA]</scope>
    <source>
        <strain evidence="1 2">HME9302</strain>
    </source>
</reference>
<comment type="caution">
    <text evidence="1">The sequence shown here is derived from an EMBL/GenBank/DDBJ whole genome shotgun (WGS) entry which is preliminary data.</text>
</comment>
<dbReference type="Gene3D" id="3.40.630.40">
    <property type="entry name" value="Zn-dependent exopeptidases"/>
    <property type="match status" value="1"/>
</dbReference>
<organism evidence="1 2">
    <name type="scientific">Alteripontixanthobacter maritimus</name>
    <dbReference type="NCBI Taxonomy" id="2161824"/>
    <lineage>
        <taxon>Bacteria</taxon>
        <taxon>Pseudomonadati</taxon>
        <taxon>Pseudomonadota</taxon>
        <taxon>Alphaproteobacteria</taxon>
        <taxon>Sphingomonadales</taxon>
        <taxon>Erythrobacteraceae</taxon>
        <taxon>Alteripontixanthobacter</taxon>
    </lineage>
</organism>
<name>A0A369Q349_9SPHN</name>
<gene>
    <name evidence="1" type="ORF">HME9302_00118</name>
</gene>